<evidence type="ECO:0000256" key="15">
    <source>
        <dbReference type="RuleBase" id="RU003357"/>
    </source>
</evidence>
<evidence type="ECO:0000256" key="3">
    <source>
        <dbReference type="ARBA" id="ARBA00022448"/>
    </source>
</evidence>
<feature type="domain" description="TonB-dependent receptor plug" evidence="18">
    <location>
        <begin position="54"/>
        <end position="163"/>
    </location>
</feature>
<proteinExistence type="inferred from homology"/>
<keyword evidence="9" id="KW-0406">Ion transport</keyword>
<evidence type="ECO:0000313" key="19">
    <source>
        <dbReference type="EMBL" id="MBD8502673.1"/>
    </source>
</evidence>
<evidence type="ECO:0000256" key="2">
    <source>
        <dbReference type="ARBA" id="ARBA00009810"/>
    </source>
</evidence>
<keyword evidence="10 15" id="KW-0798">TonB box</keyword>
<evidence type="ECO:0000256" key="10">
    <source>
        <dbReference type="ARBA" id="ARBA00023077"/>
    </source>
</evidence>
<dbReference type="CDD" id="cd01347">
    <property type="entry name" value="ligand_gated_channel"/>
    <property type="match status" value="1"/>
</dbReference>
<evidence type="ECO:0000256" key="7">
    <source>
        <dbReference type="ARBA" id="ARBA00022729"/>
    </source>
</evidence>
<evidence type="ECO:0000256" key="6">
    <source>
        <dbReference type="ARBA" id="ARBA00022692"/>
    </source>
</evidence>
<dbReference type="InterPro" id="IPR000531">
    <property type="entry name" value="Beta-barrel_TonB"/>
</dbReference>
<dbReference type="Gene3D" id="2.170.130.10">
    <property type="entry name" value="TonB-dependent receptor, plug domain"/>
    <property type="match status" value="1"/>
</dbReference>
<organism evidence="19 20">
    <name type="scientific">Thauera sedimentorum</name>
    <dbReference type="NCBI Taxonomy" id="2767595"/>
    <lineage>
        <taxon>Bacteria</taxon>
        <taxon>Pseudomonadati</taxon>
        <taxon>Pseudomonadota</taxon>
        <taxon>Betaproteobacteria</taxon>
        <taxon>Rhodocyclales</taxon>
        <taxon>Zoogloeaceae</taxon>
        <taxon>Thauera</taxon>
    </lineage>
</organism>
<dbReference type="Pfam" id="PF00593">
    <property type="entry name" value="TonB_dep_Rec_b-barrel"/>
    <property type="match status" value="1"/>
</dbReference>
<evidence type="ECO:0000256" key="14">
    <source>
        <dbReference type="PROSITE-ProRule" id="PRU01360"/>
    </source>
</evidence>
<feature type="signal peptide" evidence="16">
    <location>
        <begin position="1"/>
        <end position="31"/>
    </location>
</feature>
<comment type="subcellular location">
    <subcellularLocation>
        <location evidence="1 14">Cell outer membrane</location>
        <topology evidence="1 14">Multi-pass membrane protein</topology>
    </subcellularLocation>
</comment>
<evidence type="ECO:0000256" key="13">
    <source>
        <dbReference type="ARBA" id="ARBA00023237"/>
    </source>
</evidence>
<evidence type="ECO:0000259" key="18">
    <source>
        <dbReference type="Pfam" id="PF07715"/>
    </source>
</evidence>
<feature type="chain" id="PRO_5047288549" evidence="16">
    <location>
        <begin position="32"/>
        <end position="707"/>
    </location>
</feature>
<dbReference type="InterPro" id="IPR036942">
    <property type="entry name" value="Beta-barrel_TonB_sf"/>
</dbReference>
<dbReference type="InterPro" id="IPR039426">
    <property type="entry name" value="TonB-dep_rcpt-like"/>
</dbReference>
<dbReference type="SUPFAM" id="SSF56935">
    <property type="entry name" value="Porins"/>
    <property type="match status" value="1"/>
</dbReference>
<evidence type="ECO:0000256" key="12">
    <source>
        <dbReference type="ARBA" id="ARBA00023170"/>
    </source>
</evidence>
<evidence type="ECO:0000256" key="9">
    <source>
        <dbReference type="ARBA" id="ARBA00023065"/>
    </source>
</evidence>
<keyword evidence="3 14" id="KW-0813">Transport</keyword>
<keyword evidence="11 14" id="KW-0472">Membrane</keyword>
<keyword evidence="6 14" id="KW-0812">Transmembrane</keyword>
<dbReference type="PROSITE" id="PS52016">
    <property type="entry name" value="TONB_DEPENDENT_REC_3"/>
    <property type="match status" value="1"/>
</dbReference>
<evidence type="ECO:0000256" key="8">
    <source>
        <dbReference type="ARBA" id="ARBA00023004"/>
    </source>
</evidence>
<dbReference type="PANTHER" id="PTHR32552">
    <property type="entry name" value="FERRICHROME IRON RECEPTOR-RELATED"/>
    <property type="match status" value="1"/>
</dbReference>
<keyword evidence="8" id="KW-0408">Iron</keyword>
<evidence type="ECO:0000259" key="17">
    <source>
        <dbReference type="Pfam" id="PF00593"/>
    </source>
</evidence>
<evidence type="ECO:0000256" key="5">
    <source>
        <dbReference type="ARBA" id="ARBA00022496"/>
    </source>
</evidence>
<gene>
    <name evidence="19" type="ORF">IFO67_07220</name>
</gene>
<keyword evidence="5" id="KW-0410">Iron transport</keyword>
<keyword evidence="20" id="KW-1185">Reference proteome</keyword>
<keyword evidence="7 16" id="KW-0732">Signal</keyword>
<dbReference type="PANTHER" id="PTHR32552:SF68">
    <property type="entry name" value="FERRICHROME OUTER MEMBRANE TRANSPORTER_PHAGE RECEPTOR"/>
    <property type="match status" value="1"/>
</dbReference>
<name>A0ABR9B9K0_9RHOO</name>
<evidence type="ECO:0000256" key="4">
    <source>
        <dbReference type="ARBA" id="ARBA00022452"/>
    </source>
</evidence>
<dbReference type="Proteomes" id="UP000603602">
    <property type="component" value="Unassembled WGS sequence"/>
</dbReference>
<keyword evidence="4 14" id="KW-1134">Transmembrane beta strand</keyword>
<sequence length="707" mass="76442">MNRRKFASRSRPALAPLAAIVAALVPTAAQAADPAPTLSPVVVTGSRAEAESFEQPFSVDVVDMQAVQAGNLNVNASEALAAVPGLVVQNRQNYAQDLQISVRGFGARAAFGVRGVKLIADGIPASNPDGQGQAATFNLDTAERIEVLRGPIATVYGNHSGGVIQLFSRDGAGDPQVHGGAIAGAWGTRKYSLGAEGETGGVGYLVNGSRFTTDGYREHSAATRDQAFAKVNLKPNADGKLTLVVSGLRQRDTEDPLGLTWDTYKRDPRAVEDPALNFNTRKHIDHKQAGATWDQRFGSGRLQLVAYGGTRAVTQYQSIPTFVQANPRHSGGVVNFDREFHGLGARWIQVFGLGGGALTVTGGVDYDRSQDDRRGYENFVGATLGVKGALRRDETDTVTSVDPYVQASWETGDWTVQAGLRHSRVKFEVDDDYITGTNPDDSGSLRFSETTPAFGIAWRPMETLSLYASAARGFETPTMNELSYSGLTGTDGFNFDLKPSRSTQYEIGAKAFIGDGTTLNAALFHIRSTDELVVLASGGGRTVFQNAARTRRDGIELALDSEFTSQWRGKLVLTHLRAIYDSSFDSRGETIESGNRLPGIPATSAYAELAWTPRTGLTLAAEALYRSKVYVEDTNTERTAPAHTLVNLRLNAERRYGNWTLAGLLRLDNLFDREHIASVIVGDGNGRYYEPGPERSWYAGARLSYHF</sequence>
<comment type="similarity">
    <text evidence="2 14 15">Belongs to the TonB-dependent receptor family.</text>
</comment>
<evidence type="ECO:0000313" key="20">
    <source>
        <dbReference type="Proteomes" id="UP000603602"/>
    </source>
</evidence>
<dbReference type="Gene3D" id="2.40.170.20">
    <property type="entry name" value="TonB-dependent receptor, beta-barrel domain"/>
    <property type="match status" value="1"/>
</dbReference>
<dbReference type="InterPro" id="IPR012910">
    <property type="entry name" value="Plug_dom"/>
</dbReference>
<feature type="domain" description="TonB-dependent receptor-like beta-barrel" evidence="17">
    <location>
        <begin position="246"/>
        <end position="670"/>
    </location>
</feature>
<accession>A0ABR9B9K0</accession>
<evidence type="ECO:0000256" key="1">
    <source>
        <dbReference type="ARBA" id="ARBA00004571"/>
    </source>
</evidence>
<dbReference type="Pfam" id="PF07715">
    <property type="entry name" value="Plug"/>
    <property type="match status" value="1"/>
</dbReference>
<keyword evidence="13 14" id="KW-0998">Cell outer membrane</keyword>
<evidence type="ECO:0000256" key="16">
    <source>
        <dbReference type="SAM" id="SignalP"/>
    </source>
</evidence>
<dbReference type="InterPro" id="IPR037066">
    <property type="entry name" value="Plug_dom_sf"/>
</dbReference>
<protein>
    <submittedName>
        <fullName evidence="19">TonB-dependent receptor</fullName>
    </submittedName>
</protein>
<dbReference type="EMBL" id="JACYTO010000001">
    <property type="protein sequence ID" value="MBD8502673.1"/>
    <property type="molecule type" value="Genomic_DNA"/>
</dbReference>
<reference evidence="20" key="1">
    <citation type="submission" date="2023-07" db="EMBL/GenBank/DDBJ databases">
        <title>Thauera sp. CAU 1555 isolated from sand of Yaerae Beach.</title>
        <authorList>
            <person name="Kim W."/>
        </authorList>
    </citation>
    <scope>NUCLEOTIDE SEQUENCE [LARGE SCALE GENOMIC DNA]</scope>
    <source>
        <strain evidence="20">CAU 1555</strain>
    </source>
</reference>
<keyword evidence="12 19" id="KW-0675">Receptor</keyword>
<comment type="caution">
    <text evidence="19">The sequence shown here is derived from an EMBL/GenBank/DDBJ whole genome shotgun (WGS) entry which is preliminary data.</text>
</comment>
<dbReference type="RefSeq" id="WP_187717436.1">
    <property type="nucleotide sequence ID" value="NZ_JACTAH010000001.1"/>
</dbReference>
<evidence type="ECO:0000256" key="11">
    <source>
        <dbReference type="ARBA" id="ARBA00023136"/>
    </source>
</evidence>